<protein>
    <submittedName>
        <fullName evidence="1">Uncharacterized protein</fullName>
    </submittedName>
</protein>
<organism evidence="1 2">
    <name type="scientific">Vibrio pectenicida</name>
    <dbReference type="NCBI Taxonomy" id="62763"/>
    <lineage>
        <taxon>Bacteria</taxon>
        <taxon>Pseudomonadati</taxon>
        <taxon>Pseudomonadota</taxon>
        <taxon>Gammaproteobacteria</taxon>
        <taxon>Vibrionales</taxon>
        <taxon>Vibrionaceae</taxon>
        <taxon>Vibrio</taxon>
    </lineage>
</organism>
<sequence length="112" mass="12729">MGVLSYCKIDDMVISRNMQNYLNEIESKVALGNLLATSVAASQFIQIFSGRMSAGKRLNTIYEHDWEKFGQAMAGTHVVTKELVNRIADRARLTSNGKELKFWKCVYDATRY</sequence>
<name>A0A427U792_9VIBR</name>
<dbReference type="Proteomes" id="UP000269041">
    <property type="component" value="Unassembled WGS sequence"/>
</dbReference>
<dbReference type="AlphaFoldDB" id="A0A427U792"/>
<dbReference type="EMBL" id="RSFA01000007">
    <property type="protein sequence ID" value="RSD32546.1"/>
    <property type="molecule type" value="Genomic_DNA"/>
</dbReference>
<evidence type="ECO:0000313" key="2">
    <source>
        <dbReference type="Proteomes" id="UP000269041"/>
    </source>
</evidence>
<dbReference type="OrthoDB" id="5589169at2"/>
<gene>
    <name evidence="1" type="ORF">EJA03_02960</name>
</gene>
<reference evidence="1 2" key="1">
    <citation type="submission" date="2018-12" db="EMBL/GenBank/DDBJ databases">
        <title>Genomic taxonomy of the Vibrionaceae family.</title>
        <authorList>
            <person name="Gomez-Gil B."/>
            <person name="Enciso-Ibarra K."/>
        </authorList>
    </citation>
    <scope>NUCLEOTIDE SEQUENCE [LARGE SCALE GENOMIC DNA]</scope>
    <source>
        <strain evidence="1 2">CAIM 594</strain>
    </source>
</reference>
<evidence type="ECO:0000313" key="1">
    <source>
        <dbReference type="EMBL" id="RSD32546.1"/>
    </source>
</evidence>
<keyword evidence="2" id="KW-1185">Reference proteome</keyword>
<accession>A0A427U792</accession>
<comment type="caution">
    <text evidence="1">The sequence shown here is derived from an EMBL/GenBank/DDBJ whole genome shotgun (WGS) entry which is preliminary data.</text>
</comment>
<proteinExistence type="predicted"/>
<dbReference type="RefSeq" id="WP_125319755.1">
    <property type="nucleotide sequence ID" value="NZ_AP024889.1"/>
</dbReference>